<accession>A0A7C1HVW7</accession>
<dbReference type="AlphaFoldDB" id="A0A7C1HVW7"/>
<comment type="caution">
    <text evidence="1">The sequence shown here is derived from an EMBL/GenBank/DDBJ whole genome shotgun (WGS) entry which is preliminary data.</text>
</comment>
<organism evidence="1">
    <name type="scientific">Fervidicoccus fontis</name>
    <dbReference type="NCBI Taxonomy" id="683846"/>
    <lineage>
        <taxon>Archaea</taxon>
        <taxon>Thermoproteota</taxon>
        <taxon>Thermoprotei</taxon>
        <taxon>Fervidicoccales</taxon>
        <taxon>Fervidicoccaceae</taxon>
        <taxon>Fervidicoccus</taxon>
    </lineage>
</organism>
<protein>
    <submittedName>
        <fullName evidence="1">GIY-YIG nuclease family protein</fullName>
    </submittedName>
</protein>
<dbReference type="CDD" id="cd10441">
    <property type="entry name" value="GIY-YIG_COG1833"/>
    <property type="match status" value="1"/>
</dbReference>
<reference evidence="1" key="1">
    <citation type="journal article" date="2020" name="mSystems">
        <title>Genome- and Community-Level Interaction Insights into Carbon Utilization and Element Cycling Functions of Hydrothermarchaeota in Hydrothermal Sediment.</title>
        <authorList>
            <person name="Zhou Z."/>
            <person name="Liu Y."/>
            <person name="Xu W."/>
            <person name="Pan J."/>
            <person name="Luo Z.H."/>
            <person name="Li M."/>
        </authorList>
    </citation>
    <scope>NUCLEOTIDE SEQUENCE [LARGE SCALE GENOMIC DNA]</scope>
    <source>
        <strain evidence="1">SpSt-123</strain>
    </source>
</reference>
<gene>
    <name evidence="1" type="ORF">ENO04_00250</name>
</gene>
<dbReference type="PANTHER" id="PTHR37460:SF1">
    <property type="entry name" value="ENDONUCLEASE III"/>
    <property type="match status" value="1"/>
</dbReference>
<sequence length="158" mass="17116">MLSLCEIVARLEDALMGVKGSYLLFICCSGDVSVRTKRRTFFVDEGLYVYVGSGWGTGGVLARLRRHACISGRPFWHIDFLLRSGCTPVGFSVLPSAREREVAAALSGMHSYVTGFGCSDDPGSPSHLFAVKNIFGVYSSLAERGLMHGLTIMLGECL</sequence>
<dbReference type="Pfam" id="PF01986">
    <property type="entry name" value="DUF123"/>
    <property type="match status" value="1"/>
</dbReference>
<proteinExistence type="predicted"/>
<name>A0A7C1HVW7_9CREN</name>
<dbReference type="InterPro" id="IPR002837">
    <property type="entry name" value="DUF123"/>
</dbReference>
<dbReference type="PANTHER" id="PTHR37460">
    <property type="entry name" value="ENDONUCLEASE III"/>
    <property type="match status" value="1"/>
</dbReference>
<dbReference type="EMBL" id="DSDY01000009">
    <property type="protein sequence ID" value="HDS10046.1"/>
    <property type="molecule type" value="Genomic_DNA"/>
</dbReference>
<evidence type="ECO:0000313" key="1">
    <source>
        <dbReference type="EMBL" id="HDS10046.1"/>
    </source>
</evidence>